<keyword evidence="2" id="KW-1185">Reference proteome</keyword>
<dbReference type="Proteomes" id="UP000317036">
    <property type="component" value="Unassembled WGS sequence"/>
</dbReference>
<comment type="caution">
    <text evidence="1">The sequence shown here is derived from an EMBL/GenBank/DDBJ whole genome shotgun (WGS) entry which is preliminary data.</text>
</comment>
<dbReference type="GO" id="GO:0030246">
    <property type="term" value="F:carbohydrate binding"/>
    <property type="evidence" value="ECO:0007669"/>
    <property type="project" value="InterPro"/>
</dbReference>
<dbReference type="InterPro" id="IPR014718">
    <property type="entry name" value="GH-type_carb-bd"/>
</dbReference>
<dbReference type="AlphaFoldDB" id="A0A559K7S3"/>
<sequence>MAGKAGTVAMAPSLYRKHRLFGCRITDDLTYKGYRSILLENETLLIHLLLDKGSEPIRWLHKPTDTDFIWQTRMGLLPVHHLYPDYQMSYIGGWQEMFPEVSFTHEYRGATLHRGESAITPWDYEIVFDTPEQIQVRLTNRLRSLPFRIEKTITMRQGDSRVKIDEAIHNESPVTLEANWGHHLAYGAPFLSETSRIELEPGALVHHPGMEQTLAWPNARQGDDLVDLSRMAAPGTKRDLLYVTMAEGMYRLRRPEDGLALQVRWDTSVWPYLWYWQNYAADSDAPFFACDYNIGLEMFNVPPKLTVAEAVKQGVAIVVPPGGSRHAWLEIEVTKEG</sequence>
<dbReference type="Pfam" id="PF14486">
    <property type="entry name" value="DUF4432"/>
    <property type="match status" value="1"/>
</dbReference>
<dbReference type="Gene3D" id="2.70.98.10">
    <property type="match status" value="1"/>
</dbReference>
<name>A0A559K7S3_9BACL</name>
<dbReference type="RefSeq" id="WP_144850153.1">
    <property type="nucleotide sequence ID" value="NZ_VNJI01000026.1"/>
</dbReference>
<organism evidence="1 2">
    <name type="scientific">Paenibacillus cremeus</name>
    <dbReference type="NCBI Taxonomy" id="2163881"/>
    <lineage>
        <taxon>Bacteria</taxon>
        <taxon>Bacillati</taxon>
        <taxon>Bacillota</taxon>
        <taxon>Bacilli</taxon>
        <taxon>Bacillales</taxon>
        <taxon>Paenibacillaceae</taxon>
        <taxon>Paenibacillus</taxon>
    </lineage>
</organism>
<reference evidence="1 2" key="1">
    <citation type="submission" date="2019-07" db="EMBL/GenBank/DDBJ databases">
        <authorList>
            <person name="Kim J."/>
        </authorList>
    </citation>
    <scope>NUCLEOTIDE SEQUENCE [LARGE SCALE GENOMIC DNA]</scope>
    <source>
        <strain evidence="1 2">JC52</strain>
    </source>
</reference>
<accession>A0A559K7S3</accession>
<proteinExistence type="predicted"/>
<dbReference type="OrthoDB" id="2528227at2"/>
<evidence type="ECO:0000313" key="2">
    <source>
        <dbReference type="Proteomes" id="UP000317036"/>
    </source>
</evidence>
<gene>
    <name evidence="1" type="ORF">FPZ49_19890</name>
</gene>
<evidence type="ECO:0000313" key="1">
    <source>
        <dbReference type="EMBL" id="TVY08168.1"/>
    </source>
</evidence>
<protein>
    <submittedName>
        <fullName evidence="1">DUF4432 family protein</fullName>
    </submittedName>
</protein>
<dbReference type="EMBL" id="VNJI01000026">
    <property type="protein sequence ID" value="TVY08168.1"/>
    <property type="molecule type" value="Genomic_DNA"/>
</dbReference>
<dbReference type="InterPro" id="IPR027839">
    <property type="entry name" value="DUF4432"/>
</dbReference>